<dbReference type="OrthoDB" id="9776116at2"/>
<name>A0A1I5KP02_9HYPH</name>
<feature type="domain" description="DUF58" evidence="1">
    <location>
        <begin position="46"/>
        <end position="139"/>
    </location>
</feature>
<organism evidence="2 3">
    <name type="scientific">Cohaesibacter marisflavi</name>
    <dbReference type="NCBI Taxonomy" id="655353"/>
    <lineage>
        <taxon>Bacteria</taxon>
        <taxon>Pseudomonadati</taxon>
        <taxon>Pseudomonadota</taxon>
        <taxon>Alphaproteobacteria</taxon>
        <taxon>Hyphomicrobiales</taxon>
        <taxon>Cohaesibacteraceae</taxon>
    </lineage>
</organism>
<gene>
    <name evidence="2" type="ORF">SAMN04488056_11495</name>
</gene>
<evidence type="ECO:0000313" key="3">
    <source>
        <dbReference type="Proteomes" id="UP000199236"/>
    </source>
</evidence>
<dbReference type="AlphaFoldDB" id="A0A1I5KP02"/>
<dbReference type="PANTHER" id="PTHR33608:SF6">
    <property type="entry name" value="BLL2464 PROTEIN"/>
    <property type="match status" value="1"/>
</dbReference>
<dbReference type="PANTHER" id="PTHR33608">
    <property type="entry name" value="BLL2464 PROTEIN"/>
    <property type="match status" value="1"/>
</dbReference>
<proteinExistence type="predicted"/>
<dbReference type="RefSeq" id="WP_090075087.1">
    <property type="nucleotide sequence ID" value="NZ_FOVR01000014.1"/>
</dbReference>
<evidence type="ECO:0000313" key="2">
    <source>
        <dbReference type="EMBL" id="SFO86553.1"/>
    </source>
</evidence>
<dbReference type="EMBL" id="FOVR01000014">
    <property type="protein sequence ID" value="SFO86553.1"/>
    <property type="molecule type" value="Genomic_DNA"/>
</dbReference>
<dbReference type="STRING" id="655353.SAMN04488056_11495"/>
<dbReference type="InterPro" id="IPR002881">
    <property type="entry name" value="DUF58"/>
</dbReference>
<evidence type="ECO:0000259" key="1">
    <source>
        <dbReference type="Pfam" id="PF01882"/>
    </source>
</evidence>
<reference evidence="2 3" key="1">
    <citation type="submission" date="2016-10" db="EMBL/GenBank/DDBJ databases">
        <authorList>
            <person name="de Groot N.N."/>
        </authorList>
    </citation>
    <scope>NUCLEOTIDE SEQUENCE [LARGE SCALE GENOMIC DNA]</scope>
    <source>
        <strain evidence="2 3">CGMCC 1.9157</strain>
    </source>
</reference>
<protein>
    <recommendedName>
        <fullName evidence="1">DUF58 domain-containing protein</fullName>
    </recommendedName>
</protein>
<keyword evidence="3" id="KW-1185">Reference proteome</keyword>
<accession>A0A1I5KP02</accession>
<dbReference type="Proteomes" id="UP000199236">
    <property type="component" value="Unassembled WGS sequence"/>
</dbReference>
<dbReference type="Pfam" id="PF01882">
    <property type="entry name" value="DUF58"/>
    <property type="match status" value="1"/>
</dbReference>
<sequence>MISLRPNPFDPATLDDICVKARKAFATSGSGAFLRRKLGQSLEYREHRSYVFGDDVRHIDWRASLRHGRPDEFLVRSFEAEEQFQLLVIVDGSATMRAGMEDPHRVSKLEAALWICEALGHIAGNEAIGIGFASLGELSSRDRVSFVQGGQIGEAFAHFSQGLWSSKAPKGREEVSIGAELSRLKQSSVTIFITDFYRTNTAQAALEEAVQLASRGYRQAVVCELNSWPTERAILRDDIVSLGAVGAAAERSGAFQASGPDLTAAEDAIQAQRDGYAQALNRGGVVHFAWDFPDRPGFDAMAEGFRLRFHDFLLASELFGRVG</sequence>